<feature type="transmembrane region" description="Helical" evidence="5">
    <location>
        <begin position="171"/>
        <end position="189"/>
    </location>
</feature>
<dbReference type="InterPro" id="IPR036259">
    <property type="entry name" value="MFS_trans_sf"/>
</dbReference>
<dbReference type="Proteomes" id="UP001157034">
    <property type="component" value="Unassembled WGS sequence"/>
</dbReference>
<evidence type="ECO:0000256" key="1">
    <source>
        <dbReference type="ARBA" id="ARBA00004651"/>
    </source>
</evidence>
<evidence type="ECO:0000256" key="3">
    <source>
        <dbReference type="ARBA" id="ARBA00022989"/>
    </source>
</evidence>
<evidence type="ECO:0000259" key="6">
    <source>
        <dbReference type="PROSITE" id="PS50850"/>
    </source>
</evidence>
<dbReference type="Gene3D" id="1.20.1250.20">
    <property type="entry name" value="MFS general substrate transporter like domains"/>
    <property type="match status" value="1"/>
</dbReference>
<feature type="transmembrane region" description="Helical" evidence="5">
    <location>
        <begin position="244"/>
        <end position="265"/>
    </location>
</feature>
<reference evidence="8" key="1">
    <citation type="journal article" date="2019" name="Int. J. Syst. Evol. Microbiol.">
        <title>The Global Catalogue of Microorganisms (GCM) 10K type strain sequencing project: providing services to taxonomists for standard genome sequencing and annotation.</title>
        <authorList>
            <consortium name="The Broad Institute Genomics Platform"/>
            <consortium name="The Broad Institute Genome Sequencing Center for Infectious Disease"/>
            <person name="Wu L."/>
            <person name="Ma J."/>
        </authorList>
    </citation>
    <scope>NUCLEOTIDE SEQUENCE [LARGE SCALE GENOMIC DNA]</scope>
    <source>
        <strain evidence="8">NBRC 108894</strain>
    </source>
</reference>
<dbReference type="Pfam" id="PF07690">
    <property type="entry name" value="MFS_1"/>
    <property type="match status" value="1"/>
</dbReference>
<sequence>MSTETPAPPTGIWTGSLLWMTLGANAIIFLAAFDALAVTTIMPTVARDLDGATLYSAAFSSTLAAGVIGTVASGAWADRRGPVAPLVAAVAVFVGGLVVAATAGTMPLFVVGRFLQGLGMGAAIVAIYVIVARVYPARVHTRVFATFAAAWVVPGLVGPVAAGAVADGPGWRWVFVGVSVFVIVALVAIGPSLRRLRGAPIPATDGEVARPPASAARIARDLVLATLLAFAVVGISTAEELPTWVGWIVAAGCVVAAILLFRPVLPRGTLTARRGLGSTILLRGAIAASFFSTEVRLPYLLQAHYGMKPWEAGLILTVGAVSWGPRRSSSRGWPGGSPRRVR</sequence>
<dbReference type="InterPro" id="IPR011701">
    <property type="entry name" value="MFS"/>
</dbReference>
<dbReference type="PANTHER" id="PTHR23501">
    <property type="entry name" value="MAJOR FACILITATOR SUPERFAMILY"/>
    <property type="match status" value="1"/>
</dbReference>
<feature type="transmembrane region" description="Helical" evidence="5">
    <location>
        <begin position="143"/>
        <end position="165"/>
    </location>
</feature>
<keyword evidence="8" id="KW-1185">Reference proteome</keyword>
<evidence type="ECO:0000256" key="5">
    <source>
        <dbReference type="SAM" id="Phobius"/>
    </source>
</evidence>
<evidence type="ECO:0000313" key="7">
    <source>
        <dbReference type="EMBL" id="GMA95491.1"/>
    </source>
</evidence>
<organism evidence="7 8">
    <name type="scientific">Pseudolysinimonas kribbensis</name>
    <dbReference type="NCBI Taxonomy" id="433641"/>
    <lineage>
        <taxon>Bacteria</taxon>
        <taxon>Bacillati</taxon>
        <taxon>Actinomycetota</taxon>
        <taxon>Actinomycetes</taxon>
        <taxon>Micrococcales</taxon>
        <taxon>Microbacteriaceae</taxon>
        <taxon>Pseudolysinimonas</taxon>
    </lineage>
</organism>
<keyword evidence="4 5" id="KW-0472">Membrane</keyword>
<feature type="transmembrane region" description="Helical" evidence="5">
    <location>
        <begin position="53"/>
        <end position="76"/>
    </location>
</feature>
<keyword evidence="3 5" id="KW-1133">Transmembrane helix</keyword>
<dbReference type="EMBL" id="BSVB01000001">
    <property type="protein sequence ID" value="GMA95491.1"/>
    <property type="molecule type" value="Genomic_DNA"/>
</dbReference>
<keyword evidence="2 5" id="KW-0812">Transmembrane</keyword>
<comment type="caution">
    <text evidence="7">The sequence shown here is derived from an EMBL/GenBank/DDBJ whole genome shotgun (WGS) entry which is preliminary data.</text>
</comment>
<feature type="transmembrane region" description="Helical" evidence="5">
    <location>
        <begin position="110"/>
        <end position="131"/>
    </location>
</feature>
<accession>A0ABQ6K6X3</accession>
<feature type="transmembrane region" description="Helical" evidence="5">
    <location>
        <begin position="218"/>
        <end position="238"/>
    </location>
</feature>
<gene>
    <name evidence="7" type="ORF">GCM10025881_23150</name>
</gene>
<name>A0ABQ6K6X3_9MICO</name>
<dbReference type="PANTHER" id="PTHR23501:SF154">
    <property type="entry name" value="MULTIDRUG-EFFLUX TRANSPORTER RV1634-RELATED"/>
    <property type="match status" value="1"/>
</dbReference>
<dbReference type="RefSeq" id="WP_284254256.1">
    <property type="nucleotide sequence ID" value="NZ_BSVB01000001.1"/>
</dbReference>
<evidence type="ECO:0000313" key="8">
    <source>
        <dbReference type="Proteomes" id="UP001157034"/>
    </source>
</evidence>
<dbReference type="SUPFAM" id="SSF103473">
    <property type="entry name" value="MFS general substrate transporter"/>
    <property type="match status" value="1"/>
</dbReference>
<dbReference type="InterPro" id="IPR020846">
    <property type="entry name" value="MFS_dom"/>
</dbReference>
<protein>
    <recommendedName>
        <fullName evidence="6">Major facilitator superfamily (MFS) profile domain-containing protein</fullName>
    </recommendedName>
</protein>
<evidence type="ECO:0000256" key="4">
    <source>
        <dbReference type="ARBA" id="ARBA00023136"/>
    </source>
</evidence>
<proteinExistence type="predicted"/>
<comment type="subcellular location">
    <subcellularLocation>
        <location evidence="1">Cell membrane</location>
        <topology evidence="1">Multi-pass membrane protein</topology>
    </subcellularLocation>
</comment>
<feature type="domain" description="Major facilitator superfamily (MFS) profile" evidence="6">
    <location>
        <begin position="20"/>
        <end position="342"/>
    </location>
</feature>
<feature type="transmembrane region" description="Helical" evidence="5">
    <location>
        <begin position="83"/>
        <end position="104"/>
    </location>
</feature>
<evidence type="ECO:0000256" key="2">
    <source>
        <dbReference type="ARBA" id="ARBA00022692"/>
    </source>
</evidence>
<dbReference type="PROSITE" id="PS50850">
    <property type="entry name" value="MFS"/>
    <property type="match status" value="1"/>
</dbReference>
<feature type="transmembrane region" description="Helical" evidence="5">
    <location>
        <begin position="12"/>
        <end position="33"/>
    </location>
</feature>